<evidence type="ECO:0000313" key="3">
    <source>
        <dbReference type="Proteomes" id="UP000663865"/>
    </source>
</evidence>
<dbReference type="PANTHER" id="PTHR47510:SF3">
    <property type="entry name" value="ENDO_EXONUCLEASE_PHOSPHATASE DOMAIN-CONTAINING PROTEIN"/>
    <property type="match status" value="1"/>
</dbReference>
<evidence type="ECO:0000313" key="2">
    <source>
        <dbReference type="EMBL" id="CAF3674267.1"/>
    </source>
</evidence>
<comment type="caution">
    <text evidence="2">The sequence shown here is derived from an EMBL/GenBank/DDBJ whole genome shotgun (WGS) entry which is preliminary data.</text>
</comment>
<dbReference type="SUPFAM" id="SSF56672">
    <property type="entry name" value="DNA/RNA polymerases"/>
    <property type="match status" value="1"/>
</dbReference>
<dbReference type="GO" id="GO:0003824">
    <property type="term" value="F:catalytic activity"/>
    <property type="evidence" value="ECO:0007669"/>
    <property type="project" value="InterPro"/>
</dbReference>
<accession>A0A818T9E6</accession>
<dbReference type="InterPro" id="IPR036691">
    <property type="entry name" value="Endo/exonu/phosph_ase_sf"/>
</dbReference>
<dbReference type="AlphaFoldDB" id="A0A818T9E6"/>
<dbReference type="SUPFAM" id="SSF56219">
    <property type="entry name" value="DNase I-like"/>
    <property type="match status" value="1"/>
</dbReference>
<dbReference type="InterPro" id="IPR005135">
    <property type="entry name" value="Endo/exonuclease/phosphatase"/>
</dbReference>
<gene>
    <name evidence="2" type="ORF">KIK155_LOCUS24886</name>
</gene>
<organism evidence="2 3">
    <name type="scientific">Rotaria socialis</name>
    <dbReference type="NCBI Taxonomy" id="392032"/>
    <lineage>
        <taxon>Eukaryota</taxon>
        <taxon>Metazoa</taxon>
        <taxon>Spiralia</taxon>
        <taxon>Gnathifera</taxon>
        <taxon>Rotifera</taxon>
        <taxon>Eurotatoria</taxon>
        <taxon>Bdelloidea</taxon>
        <taxon>Philodinida</taxon>
        <taxon>Philodinidae</taxon>
        <taxon>Rotaria</taxon>
    </lineage>
</organism>
<dbReference type="Pfam" id="PF03372">
    <property type="entry name" value="Exo_endo_phos"/>
    <property type="match status" value="1"/>
</dbReference>
<proteinExistence type="predicted"/>
<dbReference type="PANTHER" id="PTHR47510">
    <property type="entry name" value="REVERSE TRANSCRIPTASE DOMAIN-CONTAINING PROTEIN"/>
    <property type="match status" value="1"/>
</dbReference>
<protein>
    <recommendedName>
        <fullName evidence="1">Reverse transcriptase domain-containing protein</fullName>
    </recommendedName>
</protein>
<dbReference type="InterPro" id="IPR043502">
    <property type="entry name" value="DNA/RNA_pol_sf"/>
</dbReference>
<dbReference type="Pfam" id="PF00078">
    <property type="entry name" value="RVT_1"/>
    <property type="match status" value="1"/>
</dbReference>
<dbReference type="PROSITE" id="PS50878">
    <property type="entry name" value="RT_POL"/>
    <property type="match status" value="1"/>
</dbReference>
<dbReference type="Proteomes" id="UP000663865">
    <property type="component" value="Unassembled WGS sequence"/>
</dbReference>
<dbReference type="Gene3D" id="3.60.10.10">
    <property type="entry name" value="Endonuclease/exonuclease/phosphatase"/>
    <property type="match status" value="1"/>
</dbReference>
<dbReference type="EMBL" id="CAJNYV010004490">
    <property type="protein sequence ID" value="CAF3674267.1"/>
    <property type="molecule type" value="Genomic_DNA"/>
</dbReference>
<reference evidence="2" key="1">
    <citation type="submission" date="2021-02" db="EMBL/GenBank/DDBJ databases">
        <authorList>
            <person name="Nowell W R."/>
        </authorList>
    </citation>
    <scope>NUCLEOTIDE SEQUENCE</scope>
</reference>
<dbReference type="CDD" id="cd01650">
    <property type="entry name" value="RT_nLTR_like"/>
    <property type="match status" value="1"/>
</dbReference>
<name>A0A818T9E6_9BILA</name>
<sequence length="933" mass="106940">MNVRSLLGSWDDVRHILLENNTDILCLSETWLSDQTPDSLLQIPGYNIFRRDYSFNKGGGVAIFIRKEFSANQVTHDLPTHENIEDLWINVQYKKNPSFLIGAMYRHPNGNQNTFNYLDAALNKTINHAKPLYVLGDLNDDQLNSKKSKLKAIITKNGLHQIIENPTRICKESATLIDVIITNKKESVDSWKNDDCHIADHNIIGIQIKAKKPKREPIIRTFRCTKNYSKDYFCNALCNQITQFEQIKETDDINTQVNIFVNVFKECLDMCAPIVTKELRRSPSPWINDAIKNKMKERDSLSQIAKKDFNNCAKQDQYKNCKKEVKTLWKLAQSEYYKKRFSENKFNPKGTWQVVNEIIPRKTSESIFDSQCQQALADDFNGYFSSVGEKTYNEVKINIDCDETSQVNKNKLNERVRFKPKSITMYDLVNIVKNLKNSNSVGHDEISLKYLTSEVTFSYILVIINTSIQTGIFPTQWKEAIVKPLHKSGDTNEPSNFRPVSLLPILSKILEKAVANQLVTFLEENNLLSNCQHAYRKNLSTETALIKVVEEIYEAIENKEISLTVSLDLSKAFDTVDPKTLIDKLNEANIDSFWFDSYLHGRTQSVKINDTVSQSKKVNFGVPQGSILGPILFALYINDIANDLNCSIVFYADDAQFIIKGSPNNINRIIEETERTLIKLKTKFSQLGLKINPSKTQCIFLGTPTMTRSIDRSLFINFDGHHISFSKNVKILGVIFDENLSFDKHIQSLCSKSKSTLIYIQRIQHKLDKATRKMIVESLVISKLNYCSLIYSKCSASLKNEVQKVQNFAAKVACGHGKKHDHATPFINDLEWLRMDETFRVIEGTFMYKVVTNRMPSWLINFPLNNSRQLGRILRNGNELTVKDMKTTYGRKSLAYSGPRLFNSLPQCTKELLSVKSFKGNMKSFEMHKRTVS</sequence>
<evidence type="ECO:0000259" key="1">
    <source>
        <dbReference type="PROSITE" id="PS50878"/>
    </source>
</evidence>
<dbReference type="InterPro" id="IPR000477">
    <property type="entry name" value="RT_dom"/>
</dbReference>
<feature type="domain" description="Reverse transcriptase" evidence="1">
    <location>
        <begin position="466"/>
        <end position="736"/>
    </location>
</feature>